<dbReference type="EMBL" id="NBWZ01000001">
    <property type="protein sequence ID" value="RFA10413.1"/>
    <property type="molecule type" value="Genomic_DNA"/>
</dbReference>
<dbReference type="InterPro" id="IPR008778">
    <property type="entry name" value="Pirin_C_dom"/>
</dbReference>
<feature type="binding site" evidence="2">
    <location>
        <position position="124"/>
    </location>
    <ligand>
        <name>Fe cation</name>
        <dbReference type="ChEBI" id="CHEBI:24875"/>
    </ligand>
</feature>
<dbReference type="AlphaFoldDB" id="A0A3E0VLV7"/>
<protein>
    <submittedName>
        <fullName evidence="7">Pirin</fullName>
    </submittedName>
</protein>
<evidence type="ECO:0000256" key="4">
    <source>
        <dbReference type="SAM" id="MobiDB-lite"/>
    </source>
</evidence>
<evidence type="ECO:0000259" key="6">
    <source>
        <dbReference type="Pfam" id="PF05726"/>
    </source>
</evidence>
<evidence type="ECO:0000256" key="1">
    <source>
        <dbReference type="ARBA" id="ARBA00008416"/>
    </source>
</evidence>
<sequence>MSNLESDPAEILECSNGDAGKSPRIEILTPREVPLGGPRAMTVRRTLPSRKRSLIGAWCFLDHYGPEPVASSGGMRVPPHPHTGLQTVSWLFEGEIEHRDSVGSHAIVRPGELNLMTAGRGISHSEVSTPSTDVLHGAQLWVALPEGSRKMAPAFESQASRRVQLGDAAVQVFMGTLAGLTADATVFSPLLAAQLDLPAGGVVVLEVDDGFEYGVLVDSGAVGIRGSKAEAASGPAAAGGPGATGGPDATTTVQAHELAYLATGCRTLRLEAGDAPVRVLLIGGEPLGESILMWWNFVGRSHDEVVGYRAAWQSEAVGVGGPPPPGTEELFTARVAGATREHEGAPLPAPELPSVRLRPRD</sequence>
<feature type="binding site" evidence="2">
    <location>
        <position position="80"/>
    </location>
    <ligand>
        <name>Fe cation</name>
        <dbReference type="ChEBI" id="CHEBI:24875"/>
    </ligand>
</feature>
<comment type="caution">
    <text evidence="7">The sequence shown here is derived from an EMBL/GenBank/DDBJ whole genome shotgun (WGS) entry which is preliminary data.</text>
</comment>
<keyword evidence="8" id="KW-1185">Reference proteome</keyword>
<dbReference type="Gene3D" id="2.60.120.10">
    <property type="entry name" value="Jelly Rolls"/>
    <property type="match status" value="1"/>
</dbReference>
<evidence type="ECO:0000313" key="7">
    <source>
        <dbReference type="EMBL" id="RFA10413.1"/>
    </source>
</evidence>
<comment type="cofactor">
    <cofactor evidence="2">
        <name>Fe cation</name>
        <dbReference type="ChEBI" id="CHEBI:24875"/>
    </cofactor>
    <text evidence="2">Binds 1 Fe cation per subunit.</text>
</comment>
<dbReference type="PANTHER" id="PTHR13903:SF8">
    <property type="entry name" value="PIRIN"/>
    <property type="match status" value="1"/>
</dbReference>
<name>A0A3E0VLV7_9MICO</name>
<feature type="binding site" evidence="2">
    <location>
        <position position="82"/>
    </location>
    <ligand>
        <name>Fe cation</name>
        <dbReference type="ChEBI" id="CHEBI:24875"/>
    </ligand>
</feature>
<feature type="domain" description="Pirin N-terminal" evidence="5">
    <location>
        <begin position="42"/>
        <end position="142"/>
    </location>
</feature>
<dbReference type="GO" id="GO:0046872">
    <property type="term" value="F:metal ion binding"/>
    <property type="evidence" value="ECO:0007669"/>
    <property type="project" value="UniProtKB-KW"/>
</dbReference>
<dbReference type="CDD" id="cd02909">
    <property type="entry name" value="cupin_pirin_N"/>
    <property type="match status" value="1"/>
</dbReference>
<dbReference type="RefSeq" id="WP_116415790.1">
    <property type="nucleotide sequence ID" value="NZ_NBWZ01000001.1"/>
</dbReference>
<feature type="region of interest" description="Disordered" evidence="4">
    <location>
        <begin position="1"/>
        <end position="23"/>
    </location>
</feature>
<dbReference type="InterPro" id="IPR003829">
    <property type="entry name" value="Pirin_N_dom"/>
</dbReference>
<organism evidence="7 8">
    <name type="scientific">Subtercola boreus</name>
    <dbReference type="NCBI Taxonomy" id="120213"/>
    <lineage>
        <taxon>Bacteria</taxon>
        <taxon>Bacillati</taxon>
        <taxon>Actinomycetota</taxon>
        <taxon>Actinomycetes</taxon>
        <taxon>Micrococcales</taxon>
        <taxon>Microbacteriaceae</taxon>
        <taxon>Subtercola</taxon>
    </lineage>
</organism>
<accession>A0A3E0VLV7</accession>
<dbReference type="InterPro" id="IPR014710">
    <property type="entry name" value="RmlC-like_jellyroll"/>
</dbReference>
<dbReference type="Pfam" id="PF05726">
    <property type="entry name" value="Pirin_C"/>
    <property type="match status" value="1"/>
</dbReference>
<dbReference type="PIRSF" id="PIRSF006232">
    <property type="entry name" value="Pirin"/>
    <property type="match status" value="1"/>
</dbReference>
<dbReference type="InterPro" id="IPR011051">
    <property type="entry name" value="RmlC_Cupin_sf"/>
</dbReference>
<dbReference type="CDD" id="cd02247">
    <property type="entry name" value="cupin_pirin_C"/>
    <property type="match status" value="1"/>
</dbReference>
<reference evidence="7 8" key="1">
    <citation type="submission" date="2017-04" db="EMBL/GenBank/DDBJ databases">
        <title>Comparative genome analysis of Subtercola boreus.</title>
        <authorList>
            <person name="Cho Y.-J."/>
            <person name="Cho A."/>
            <person name="Kim O.-S."/>
            <person name="Lee J.-I."/>
        </authorList>
    </citation>
    <scope>NUCLEOTIDE SEQUENCE [LARGE SCALE GENOMIC DNA]</scope>
    <source>
        <strain evidence="7 8">K300</strain>
    </source>
</reference>
<feature type="region of interest" description="Disordered" evidence="4">
    <location>
        <begin position="338"/>
        <end position="361"/>
    </location>
</feature>
<dbReference type="SUPFAM" id="SSF51182">
    <property type="entry name" value="RmlC-like cupins"/>
    <property type="match status" value="1"/>
</dbReference>
<evidence type="ECO:0000259" key="5">
    <source>
        <dbReference type="Pfam" id="PF02678"/>
    </source>
</evidence>
<dbReference type="PANTHER" id="PTHR13903">
    <property type="entry name" value="PIRIN-RELATED"/>
    <property type="match status" value="1"/>
</dbReference>
<evidence type="ECO:0000256" key="2">
    <source>
        <dbReference type="PIRSR" id="PIRSR006232-1"/>
    </source>
</evidence>
<dbReference type="Proteomes" id="UP000256486">
    <property type="component" value="Unassembled WGS sequence"/>
</dbReference>
<feature type="domain" description="Pirin C-terminal" evidence="6">
    <location>
        <begin position="245"/>
        <end position="315"/>
    </location>
</feature>
<dbReference type="Pfam" id="PF02678">
    <property type="entry name" value="Pirin"/>
    <property type="match status" value="1"/>
</dbReference>
<keyword evidence="2" id="KW-0479">Metal-binding</keyword>
<keyword evidence="2" id="KW-0408">Iron</keyword>
<feature type="binding site" evidence="2">
    <location>
        <position position="126"/>
    </location>
    <ligand>
        <name>Fe cation</name>
        <dbReference type="ChEBI" id="CHEBI:24875"/>
    </ligand>
</feature>
<dbReference type="OrthoDB" id="9780903at2"/>
<comment type="similarity">
    <text evidence="1 3">Belongs to the pirin family.</text>
</comment>
<evidence type="ECO:0000256" key="3">
    <source>
        <dbReference type="RuleBase" id="RU003457"/>
    </source>
</evidence>
<gene>
    <name evidence="7" type="ORF">B7R54_15275</name>
</gene>
<proteinExistence type="inferred from homology"/>
<dbReference type="InterPro" id="IPR012093">
    <property type="entry name" value="Pirin"/>
</dbReference>
<evidence type="ECO:0000313" key="8">
    <source>
        <dbReference type="Proteomes" id="UP000256486"/>
    </source>
</evidence>